<proteinExistence type="predicted"/>
<organism evidence="2">
    <name type="scientific">Tanacetum cinerariifolium</name>
    <name type="common">Dalmatian daisy</name>
    <name type="synonym">Chrysanthemum cinerariifolium</name>
    <dbReference type="NCBI Taxonomy" id="118510"/>
    <lineage>
        <taxon>Eukaryota</taxon>
        <taxon>Viridiplantae</taxon>
        <taxon>Streptophyta</taxon>
        <taxon>Embryophyta</taxon>
        <taxon>Tracheophyta</taxon>
        <taxon>Spermatophyta</taxon>
        <taxon>Magnoliopsida</taxon>
        <taxon>eudicotyledons</taxon>
        <taxon>Gunneridae</taxon>
        <taxon>Pentapetalae</taxon>
        <taxon>asterids</taxon>
        <taxon>campanulids</taxon>
        <taxon>Asterales</taxon>
        <taxon>Asteraceae</taxon>
        <taxon>Asteroideae</taxon>
        <taxon>Anthemideae</taxon>
        <taxon>Anthemidinae</taxon>
        <taxon>Tanacetum</taxon>
    </lineage>
</organism>
<reference evidence="2" key="1">
    <citation type="journal article" date="2019" name="Sci. Rep.">
        <title>Draft genome of Tanacetum cinerariifolium, the natural source of mosquito coil.</title>
        <authorList>
            <person name="Yamashiro T."/>
            <person name="Shiraishi A."/>
            <person name="Satake H."/>
            <person name="Nakayama K."/>
        </authorList>
    </citation>
    <scope>NUCLEOTIDE SEQUENCE</scope>
</reference>
<feature type="region of interest" description="Disordered" evidence="1">
    <location>
        <begin position="1"/>
        <end position="66"/>
    </location>
</feature>
<dbReference type="EMBL" id="BKCJ011878949">
    <property type="protein sequence ID" value="GFD60524.1"/>
    <property type="molecule type" value="Genomic_DNA"/>
</dbReference>
<evidence type="ECO:0000313" key="2">
    <source>
        <dbReference type="EMBL" id="GFD60524.1"/>
    </source>
</evidence>
<feature type="non-terminal residue" evidence="2">
    <location>
        <position position="80"/>
    </location>
</feature>
<name>A0A699XXH4_TANCI</name>
<protein>
    <submittedName>
        <fullName evidence="2">Uncharacterized protein</fullName>
    </submittedName>
</protein>
<feature type="non-terminal residue" evidence="2">
    <location>
        <position position="1"/>
    </location>
</feature>
<sequence>CSCDSEERARRHGAGQRRDVSQCKDFEGEPGLMAERARKAGPSQMHARTESSMRQATTNGGLAQGPTMAGVYWMLSRATA</sequence>
<dbReference type="AlphaFoldDB" id="A0A699XXH4"/>
<comment type="caution">
    <text evidence="2">The sequence shown here is derived from an EMBL/GenBank/DDBJ whole genome shotgun (WGS) entry which is preliminary data.</text>
</comment>
<accession>A0A699XXH4</accession>
<evidence type="ECO:0000256" key="1">
    <source>
        <dbReference type="SAM" id="MobiDB-lite"/>
    </source>
</evidence>
<gene>
    <name evidence="2" type="ORF">Tci_932493</name>
</gene>
<feature type="compositionally biased region" description="Basic and acidic residues" evidence="1">
    <location>
        <begin position="16"/>
        <end position="27"/>
    </location>
</feature>
<feature type="compositionally biased region" description="Polar residues" evidence="1">
    <location>
        <begin position="50"/>
        <end position="61"/>
    </location>
</feature>